<accession>A0A4P6XEW6</accession>
<organism evidence="1 2">
    <name type="scientific">Metschnikowia aff. pulcherrima</name>
    <dbReference type="NCBI Taxonomy" id="2163413"/>
    <lineage>
        <taxon>Eukaryota</taxon>
        <taxon>Fungi</taxon>
        <taxon>Dikarya</taxon>
        <taxon>Ascomycota</taxon>
        <taxon>Saccharomycotina</taxon>
        <taxon>Pichiomycetes</taxon>
        <taxon>Metschnikowiaceae</taxon>
        <taxon>Metschnikowia</taxon>
    </lineage>
</organism>
<evidence type="ECO:0000313" key="2">
    <source>
        <dbReference type="Proteomes" id="UP000292447"/>
    </source>
</evidence>
<dbReference type="EMBL" id="CP034456">
    <property type="protein sequence ID" value="QBM85937.1"/>
    <property type="molecule type" value="Genomic_DNA"/>
</dbReference>
<sequence>MERGTEFDSDQFRHALRRGSKAIAVHVRLARMHAQGLAPANWVGLGSKNLTFRKIIGPQSTRVYSAFSTEMGLKRETFILKNSLGPRKGHDFAGIQTSMLCQVYSASPRHMPDAYGNSLVHPKARGRLLYILHTAYLGMHLPHFAIHHWRPVLVAPDIYG</sequence>
<protein>
    <submittedName>
        <fullName evidence="1">Uncharacterized protein</fullName>
    </submittedName>
</protein>
<evidence type="ECO:0000313" key="1">
    <source>
        <dbReference type="EMBL" id="QBM85937.1"/>
    </source>
</evidence>
<proteinExistence type="predicted"/>
<reference evidence="2" key="1">
    <citation type="submission" date="2019-03" db="EMBL/GenBank/DDBJ databases">
        <title>Snf2 controls pulcherriminic acid biosynthesis and connects pigmentation and antifungal activity of the yeast Metschnikowia pulcherrima.</title>
        <authorList>
            <person name="Gore-Lloyd D."/>
            <person name="Sumann I."/>
            <person name="Brachmann A.O."/>
            <person name="Schneeberger K."/>
            <person name="Ortiz-Merino R.A."/>
            <person name="Moreno-Beltran M."/>
            <person name="Schlaefli M."/>
            <person name="Kirner P."/>
            <person name="Santos Kron A."/>
            <person name="Wolfe K.H."/>
            <person name="Piel J."/>
            <person name="Ahrens C.H."/>
            <person name="Henk D."/>
            <person name="Freimoser F.M."/>
        </authorList>
    </citation>
    <scope>NUCLEOTIDE SEQUENCE [LARGE SCALE GENOMIC DNA]</scope>
    <source>
        <strain evidence="2">APC 1.2</strain>
    </source>
</reference>
<name>A0A4P6XEW6_9ASCO</name>
<dbReference type="Proteomes" id="UP000292447">
    <property type="component" value="Chromosome I"/>
</dbReference>
<keyword evidence="2" id="KW-1185">Reference proteome</keyword>
<gene>
    <name evidence="1" type="ORF">METSCH_A05680</name>
</gene>
<dbReference type="AlphaFoldDB" id="A0A4P6XEW6"/>